<dbReference type="PROSITE" id="PS51257">
    <property type="entry name" value="PROKAR_LIPOPROTEIN"/>
    <property type="match status" value="1"/>
</dbReference>
<keyword evidence="3" id="KW-1185">Reference proteome</keyword>
<dbReference type="RefSeq" id="WP_254011883.1">
    <property type="nucleotide sequence ID" value="NZ_JAMZMM010000092.1"/>
</dbReference>
<organism evidence="2 3">
    <name type="scientific">Limnofasciculus baicalensis BBK-W-15</name>
    <dbReference type="NCBI Taxonomy" id="2699891"/>
    <lineage>
        <taxon>Bacteria</taxon>
        <taxon>Bacillati</taxon>
        <taxon>Cyanobacteriota</taxon>
        <taxon>Cyanophyceae</taxon>
        <taxon>Coleofasciculales</taxon>
        <taxon>Coleofasciculaceae</taxon>
        <taxon>Limnofasciculus</taxon>
        <taxon>Limnofasciculus baicalensis</taxon>
    </lineage>
</organism>
<evidence type="ECO:0000256" key="1">
    <source>
        <dbReference type="SAM" id="Phobius"/>
    </source>
</evidence>
<keyword evidence="1" id="KW-1133">Transmembrane helix</keyword>
<name>A0AAE3GR99_9CYAN</name>
<dbReference type="AlphaFoldDB" id="A0AAE3GR99"/>
<sequence length="106" mass="11615">MRRKTMNEFGKIFLGILLLSGCHISALTILGAIASAASSTGNSSIGIIYLYALLGIGITQLIYVIPLVFWLRWKRKWGLMKGIIIGAVLTALLNGGCWLLFKNMFP</sequence>
<dbReference type="Proteomes" id="UP001204953">
    <property type="component" value="Unassembled WGS sequence"/>
</dbReference>
<dbReference type="EMBL" id="JAMZMM010000092">
    <property type="protein sequence ID" value="MCP2729094.1"/>
    <property type="molecule type" value="Genomic_DNA"/>
</dbReference>
<feature type="transmembrane region" description="Helical" evidence="1">
    <location>
        <begin position="83"/>
        <end position="101"/>
    </location>
</feature>
<feature type="transmembrane region" description="Helical" evidence="1">
    <location>
        <begin position="12"/>
        <end position="36"/>
    </location>
</feature>
<keyword evidence="1" id="KW-0472">Membrane</keyword>
<gene>
    <name evidence="2" type="ORF">NJ959_11560</name>
</gene>
<proteinExistence type="predicted"/>
<accession>A0AAE3GR99</accession>
<reference evidence="2" key="1">
    <citation type="submission" date="2022-06" db="EMBL/GenBank/DDBJ databases">
        <title>New cyanobacteria of genus Symplocastrum in benthos of Lake Baikal.</title>
        <authorList>
            <person name="Sorokovikova E."/>
            <person name="Tikhonova I."/>
            <person name="Krasnopeev A."/>
            <person name="Evseev P."/>
            <person name="Gladkikh A."/>
            <person name="Belykh O."/>
        </authorList>
    </citation>
    <scope>NUCLEOTIDE SEQUENCE</scope>
    <source>
        <strain evidence="2">BBK-W-15</strain>
    </source>
</reference>
<feature type="transmembrane region" description="Helical" evidence="1">
    <location>
        <begin position="48"/>
        <end position="71"/>
    </location>
</feature>
<keyword evidence="1" id="KW-0812">Transmembrane</keyword>
<evidence type="ECO:0000313" key="3">
    <source>
        <dbReference type="Proteomes" id="UP001204953"/>
    </source>
</evidence>
<evidence type="ECO:0008006" key="4">
    <source>
        <dbReference type="Google" id="ProtNLM"/>
    </source>
</evidence>
<evidence type="ECO:0000313" key="2">
    <source>
        <dbReference type="EMBL" id="MCP2729094.1"/>
    </source>
</evidence>
<protein>
    <recommendedName>
        <fullName evidence="4">Lipoprotein</fullName>
    </recommendedName>
</protein>
<comment type="caution">
    <text evidence="2">The sequence shown here is derived from an EMBL/GenBank/DDBJ whole genome shotgun (WGS) entry which is preliminary data.</text>
</comment>